<dbReference type="InterPro" id="IPR050490">
    <property type="entry name" value="Bact_solute-bd_prot1"/>
</dbReference>
<feature type="signal peptide" evidence="6">
    <location>
        <begin position="1"/>
        <end position="22"/>
    </location>
</feature>
<dbReference type="PANTHER" id="PTHR43649:SF33">
    <property type="entry name" value="POLYGALACTURONAN_RHAMNOGALACTURONAN-BINDING PROTEIN YTCQ"/>
    <property type="match status" value="1"/>
</dbReference>
<dbReference type="SUPFAM" id="SSF53850">
    <property type="entry name" value="Periplasmic binding protein-like II"/>
    <property type="match status" value="1"/>
</dbReference>
<keyword evidence="1" id="KW-1003">Cell membrane</keyword>
<organism evidence="7 8">
    <name type="scientific">Paenibacillus oryzisoli</name>
    <dbReference type="NCBI Taxonomy" id="1850517"/>
    <lineage>
        <taxon>Bacteria</taxon>
        <taxon>Bacillati</taxon>
        <taxon>Bacillota</taxon>
        <taxon>Bacilli</taxon>
        <taxon>Bacillales</taxon>
        <taxon>Paenibacillaceae</taxon>
        <taxon>Paenibacillus</taxon>
    </lineage>
</organism>
<sequence>MGKTMNWRLTAAALSICMTVLAGCQSTEKAATPTASTGDGKSVAGEIPTVEVLTPWDPGLPIGSDLPVFVEWGKRTGVKFNVNSPPRDAFKEKMNIVLSSGQLPDMMKFFQDDRTFKDYGPQLFVALDDYMKAGKLPNLEKWLKKYPEADKVMRHPEDGKLYAFPLVQDFDFATTLWLVRNDLLKKEGLDASQIQTVDDFKKAMLALKKQTGDYITSSRLGFDYFAERTQMYFGINVNNGPGNGMMMDPETKKFVFAPVDFKDRYKQWTELMSWMYSEKLLHPNFLTMKDQELFAGYESGQFPLMMEQLAMSNNLNPKKDPARDIQPIYPLKIDGKTYTQNLDPHYNIAYRSPMVINKKSKYIDQIIKAMDYTYSDEGVEFFMLGVENETFTRDKTTPSGYKLDKTQSVWTVGADGKYPEGMKKQTDYGYGSWWLTGVIPSYNRFGLLGFKAGEDQQAAIIPDRMKKLKEMNALRDPEPSINWSKEESSKLAEITTPLKTYMSENLTKFILGQKPMTEWDTFVEGFKKLKTDELVKMYNEKYAKSK</sequence>
<keyword evidence="4" id="KW-0564">Palmitate</keyword>
<dbReference type="STRING" id="1850517.A8708_29125"/>
<dbReference type="RefSeq" id="WP_068664147.1">
    <property type="nucleotide sequence ID" value="NZ_LYPB01000063.1"/>
</dbReference>
<evidence type="ECO:0000256" key="4">
    <source>
        <dbReference type="ARBA" id="ARBA00023139"/>
    </source>
</evidence>
<keyword evidence="2 6" id="KW-0732">Signal</keyword>
<proteinExistence type="predicted"/>
<evidence type="ECO:0000313" key="7">
    <source>
        <dbReference type="EMBL" id="OAS18681.1"/>
    </source>
</evidence>
<evidence type="ECO:0000256" key="2">
    <source>
        <dbReference type="ARBA" id="ARBA00022729"/>
    </source>
</evidence>
<reference evidence="7 8" key="1">
    <citation type="submission" date="2016-05" db="EMBL/GenBank/DDBJ databases">
        <title>Paenibacillus sp. 1ZS3-15 nov., isolated from the rhizosphere soil.</title>
        <authorList>
            <person name="Zhang X.X."/>
            <person name="Zhang J."/>
        </authorList>
    </citation>
    <scope>NUCLEOTIDE SEQUENCE [LARGE SCALE GENOMIC DNA]</scope>
    <source>
        <strain evidence="7 8">1ZS3-15</strain>
    </source>
</reference>
<evidence type="ECO:0000256" key="6">
    <source>
        <dbReference type="SAM" id="SignalP"/>
    </source>
</evidence>
<name>A0A198AC94_9BACL</name>
<evidence type="ECO:0008006" key="9">
    <source>
        <dbReference type="Google" id="ProtNLM"/>
    </source>
</evidence>
<dbReference type="InterPro" id="IPR006059">
    <property type="entry name" value="SBP"/>
</dbReference>
<keyword evidence="3" id="KW-0472">Membrane</keyword>
<evidence type="ECO:0000313" key="8">
    <source>
        <dbReference type="Proteomes" id="UP000078454"/>
    </source>
</evidence>
<dbReference type="PANTHER" id="PTHR43649">
    <property type="entry name" value="ARABINOSE-BINDING PROTEIN-RELATED"/>
    <property type="match status" value="1"/>
</dbReference>
<evidence type="ECO:0000256" key="1">
    <source>
        <dbReference type="ARBA" id="ARBA00022475"/>
    </source>
</evidence>
<evidence type="ECO:0000256" key="5">
    <source>
        <dbReference type="ARBA" id="ARBA00023288"/>
    </source>
</evidence>
<dbReference type="AlphaFoldDB" id="A0A198AC94"/>
<protein>
    <recommendedName>
        <fullName evidence="9">ABC transporter substrate-binding protein</fullName>
    </recommendedName>
</protein>
<dbReference type="Proteomes" id="UP000078454">
    <property type="component" value="Unassembled WGS sequence"/>
</dbReference>
<dbReference type="Gene3D" id="3.40.190.10">
    <property type="entry name" value="Periplasmic binding protein-like II"/>
    <property type="match status" value="2"/>
</dbReference>
<dbReference type="OrthoDB" id="2507869at2"/>
<evidence type="ECO:0000256" key="3">
    <source>
        <dbReference type="ARBA" id="ARBA00023136"/>
    </source>
</evidence>
<dbReference type="EMBL" id="LYPB01000063">
    <property type="protein sequence ID" value="OAS18681.1"/>
    <property type="molecule type" value="Genomic_DNA"/>
</dbReference>
<feature type="chain" id="PRO_5039163974" description="ABC transporter substrate-binding protein" evidence="6">
    <location>
        <begin position="23"/>
        <end position="546"/>
    </location>
</feature>
<keyword evidence="5" id="KW-0449">Lipoprotein</keyword>
<dbReference type="Pfam" id="PF01547">
    <property type="entry name" value="SBP_bac_1"/>
    <property type="match status" value="1"/>
</dbReference>
<gene>
    <name evidence="7" type="ORF">A8708_29125</name>
</gene>
<dbReference type="PROSITE" id="PS51257">
    <property type="entry name" value="PROKAR_LIPOPROTEIN"/>
    <property type="match status" value="1"/>
</dbReference>
<keyword evidence="8" id="KW-1185">Reference proteome</keyword>
<accession>A0A198AC94</accession>
<comment type="caution">
    <text evidence="7">The sequence shown here is derived from an EMBL/GenBank/DDBJ whole genome shotgun (WGS) entry which is preliminary data.</text>
</comment>